<dbReference type="CDD" id="cd09272">
    <property type="entry name" value="RNase_HI_RT_Ty1"/>
    <property type="match status" value="1"/>
</dbReference>
<evidence type="ECO:0000313" key="4">
    <source>
        <dbReference type="EMBL" id="GJT56908.1"/>
    </source>
</evidence>
<keyword evidence="5" id="KW-1185">Reference proteome</keyword>
<reference evidence="4" key="1">
    <citation type="journal article" date="2022" name="Int. J. Mol. Sci.">
        <title>Draft Genome of Tanacetum Coccineum: Genomic Comparison of Closely Related Tanacetum-Family Plants.</title>
        <authorList>
            <person name="Yamashiro T."/>
            <person name="Shiraishi A."/>
            <person name="Nakayama K."/>
            <person name="Satake H."/>
        </authorList>
    </citation>
    <scope>NUCLEOTIDE SEQUENCE</scope>
</reference>
<feature type="domain" description="Reverse transcriptase Ty1/copia-type" evidence="1">
    <location>
        <begin position="375"/>
        <end position="428"/>
    </location>
</feature>
<feature type="domain" description="Retrovirus-related Pol polyprotein from transposon TNT 1-94-like beta-barrel" evidence="3">
    <location>
        <begin position="147"/>
        <end position="215"/>
    </location>
</feature>
<reference evidence="4" key="2">
    <citation type="submission" date="2022-01" db="EMBL/GenBank/DDBJ databases">
        <authorList>
            <person name="Yamashiro T."/>
            <person name="Shiraishi A."/>
            <person name="Satake H."/>
            <person name="Nakayama K."/>
        </authorList>
    </citation>
    <scope>NUCLEOTIDE SEQUENCE</scope>
</reference>
<proteinExistence type="predicted"/>
<dbReference type="InterPro" id="IPR013103">
    <property type="entry name" value="RVT_2"/>
</dbReference>
<dbReference type="Pfam" id="PF07727">
    <property type="entry name" value="RVT_2"/>
    <property type="match status" value="1"/>
</dbReference>
<protein>
    <submittedName>
        <fullName evidence="4">Integrase, catalytic region, zinc finger, CCHC-type containing protein</fullName>
    </submittedName>
</protein>
<feature type="domain" description="GAG-pre-integrase" evidence="2">
    <location>
        <begin position="222"/>
        <end position="294"/>
    </location>
</feature>
<dbReference type="Pfam" id="PF13976">
    <property type="entry name" value="gag_pre-integrs"/>
    <property type="match status" value="1"/>
</dbReference>
<dbReference type="PANTHER" id="PTHR11439">
    <property type="entry name" value="GAG-POL-RELATED RETROTRANSPOSON"/>
    <property type="match status" value="1"/>
</dbReference>
<evidence type="ECO:0000313" key="5">
    <source>
        <dbReference type="Proteomes" id="UP001151760"/>
    </source>
</evidence>
<comment type="caution">
    <text evidence="4">The sequence shown here is derived from an EMBL/GenBank/DDBJ whole genome shotgun (WGS) entry which is preliminary data.</text>
</comment>
<dbReference type="InterPro" id="IPR025724">
    <property type="entry name" value="GAG-pre-integrase_dom"/>
</dbReference>
<dbReference type="EMBL" id="BQNB010016887">
    <property type="protein sequence ID" value="GJT56908.1"/>
    <property type="molecule type" value="Genomic_DNA"/>
</dbReference>
<evidence type="ECO:0000259" key="3">
    <source>
        <dbReference type="Pfam" id="PF22936"/>
    </source>
</evidence>
<evidence type="ECO:0000259" key="2">
    <source>
        <dbReference type="Pfam" id="PF13976"/>
    </source>
</evidence>
<dbReference type="Pfam" id="PF22936">
    <property type="entry name" value="Pol_BBD"/>
    <property type="match status" value="1"/>
</dbReference>
<sequence>MGYLVRAYYSISPTRYYKDDSCWSADLKSKTTEDIISIGSFMEVLVLNQYVLVRKILRALFTTPRTATPKSLDTTSVVTKTRFAVFTPLSEKTKDSNAFRSTSLFVKVAKWYETQTNVGWTPKQLNVNEKPSVVRSRNHKVAQIVLWIVDSGCSKHMTGDLLLLKNCVEKFMGTVRFRNDHFAAITGYGNYVHGNITFFISKTCYVRNLEGDDLLIGAYESNLYTISISDMAASSPVCLMSKASLTKSWLWHRRLSHLNFGTINDLTKQDLVDGLLKFKYDKDHLCSACERGKSQKATHPPKLIPSTHSKLELIHMDVCGPMRLRVSMARNDANELSQKDESAVFDGNTLLSPYHTPMFDEAESSSTAKEPSELQEEGIDFEESFAPVARLEAVMMFVAYAAYKNFTIFQMVVKTTFLNGSLKEELFLGLQVHQSPRGSFISLSQYTIELLKKYRMDESDSMSTPMATARLDARPTVKHLKEVKRIFRYLRQSYNMGLWYPKDSGFELITYSDADHAWCHDDCKNTLGGLQFLGEKLVSWSSKKQDCTALSTAEAEYVSLSA</sequence>
<accession>A0ABQ5F0U8</accession>
<dbReference type="PANTHER" id="PTHR11439:SF483">
    <property type="entry name" value="PEPTIDE SYNTHASE GLIP-LIKE, PUTATIVE (AFU_ORTHOLOGUE AFUA_3G12920)-RELATED"/>
    <property type="match status" value="1"/>
</dbReference>
<organism evidence="4 5">
    <name type="scientific">Tanacetum coccineum</name>
    <dbReference type="NCBI Taxonomy" id="301880"/>
    <lineage>
        <taxon>Eukaryota</taxon>
        <taxon>Viridiplantae</taxon>
        <taxon>Streptophyta</taxon>
        <taxon>Embryophyta</taxon>
        <taxon>Tracheophyta</taxon>
        <taxon>Spermatophyta</taxon>
        <taxon>Magnoliopsida</taxon>
        <taxon>eudicotyledons</taxon>
        <taxon>Gunneridae</taxon>
        <taxon>Pentapetalae</taxon>
        <taxon>asterids</taxon>
        <taxon>campanulids</taxon>
        <taxon>Asterales</taxon>
        <taxon>Asteraceae</taxon>
        <taxon>Asteroideae</taxon>
        <taxon>Anthemideae</taxon>
        <taxon>Anthemidinae</taxon>
        <taxon>Tanacetum</taxon>
    </lineage>
</organism>
<gene>
    <name evidence="4" type="ORF">Tco_0991962</name>
</gene>
<dbReference type="InterPro" id="IPR054722">
    <property type="entry name" value="PolX-like_BBD"/>
</dbReference>
<dbReference type="Proteomes" id="UP001151760">
    <property type="component" value="Unassembled WGS sequence"/>
</dbReference>
<name>A0ABQ5F0U8_9ASTR</name>
<evidence type="ECO:0000259" key="1">
    <source>
        <dbReference type="Pfam" id="PF07727"/>
    </source>
</evidence>